<dbReference type="Gene3D" id="1.10.760.10">
    <property type="entry name" value="Cytochrome c-like domain"/>
    <property type="match status" value="3"/>
</dbReference>
<dbReference type="Pfam" id="PF13442">
    <property type="entry name" value="Cytochrome_CBB3"/>
    <property type="match status" value="1"/>
</dbReference>
<dbReference type="InterPro" id="IPR050597">
    <property type="entry name" value="Cytochrome_c_Oxidase_Subunit"/>
</dbReference>
<feature type="domain" description="Cytochrome c" evidence="7">
    <location>
        <begin position="169"/>
        <end position="249"/>
    </location>
</feature>
<evidence type="ECO:0000256" key="1">
    <source>
        <dbReference type="ARBA" id="ARBA00022448"/>
    </source>
</evidence>
<reference evidence="8 9" key="1">
    <citation type="submission" date="2024-06" db="EMBL/GenBank/DDBJ databases">
        <title>Genomic Encyclopedia of Type Strains, Phase IV (KMG-IV): sequencing the most valuable type-strain genomes for metagenomic binning, comparative biology and taxonomic classification.</title>
        <authorList>
            <person name="Goeker M."/>
        </authorList>
    </citation>
    <scope>NUCLEOTIDE SEQUENCE [LARGE SCALE GENOMIC DNA]</scope>
    <source>
        <strain evidence="8 9">DSM 105042</strain>
    </source>
</reference>
<evidence type="ECO:0000313" key="8">
    <source>
        <dbReference type="EMBL" id="MET3587019.1"/>
    </source>
</evidence>
<feature type="domain" description="Cytochrome c" evidence="7">
    <location>
        <begin position="65"/>
        <end position="154"/>
    </location>
</feature>
<keyword evidence="4" id="KW-0249">Electron transport</keyword>
<gene>
    <name evidence="8" type="ORF">ABID21_003141</name>
</gene>
<evidence type="ECO:0000256" key="4">
    <source>
        <dbReference type="ARBA" id="ARBA00022982"/>
    </source>
</evidence>
<dbReference type="PANTHER" id="PTHR33751">
    <property type="entry name" value="CBB3-TYPE CYTOCHROME C OXIDASE SUBUNIT FIXP"/>
    <property type="match status" value="1"/>
</dbReference>
<evidence type="ECO:0000256" key="2">
    <source>
        <dbReference type="ARBA" id="ARBA00022617"/>
    </source>
</evidence>
<dbReference type="InterPro" id="IPR009056">
    <property type="entry name" value="Cyt_c-like_dom"/>
</dbReference>
<dbReference type="Proteomes" id="UP001549031">
    <property type="component" value="Unassembled WGS sequence"/>
</dbReference>
<feature type="domain" description="Cytochrome c" evidence="7">
    <location>
        <begin position="261"/>
        <end position="350"/>
    </location>
</feature>
<keyword evidence="5 6" id="KW-0408">Iron</keyword>
<evidence type="ECO:0000256" key="6">
    <source>
        <dbReference type="PROSITE-ProRule" id="PRU00433"/>
    </source>
</evidence>
<name>A0ABV2H978_9HYPH</name>
<dbReference type="SUPFAM" id="SSF46626">
    <property type="entry name" value="Cytochrome c"/>
    <property type="match status" value="3"/>
</dbReference>
<evidence type="ECO:0000313" key="9">
    <source>
        <dbReference type="Proteomes" id="UP001549031"/>
    </source>
</evidence>
<dbReference type="PROSITE" id="PS51007">
    <property type="entry name" value="CYTC"/>
    <property type="match status" value="3"/>
</dbReference>
<organism evidence="8 9">
    <name type="scientific">Pseudorhizobium tarimense</name>
    <dbReference type="NCBI Taxonomy" id="1079109"/>
    <lineage>
        <taxon>Bacteria</taxon>
        <taxon>Pseudomonadati</taxon>
        <taxon>Pseudomonadota</taxon>
        <taxon>Alphaproteobacteria</taxon>
        <taxon>Hyphomicrobiales</taxon>
        <taxon>Rhizobiaceae</taxon>
        <taxon>Rhizobium/Agrobacterium group</taxon>
        <taxon>Pseudorhizobium</taxon>
    </lineage>
</organism>
<comment type="caution">
    <text evidence="8">The sequence shown here is derived from an EMBL/GenBank/DDBJ whole genome shotgun (WGS) entry which is preliminary data.</text>
</comment>
<evidence type="ECO:0000256" key="3">
    <source>
        <dbReference type="ARBA" id="ARBA00022723"/>
    </source>
</evidence>
<protein>
    <submittedName>
        <fullName evidence="8">Cytochrome c553</fullName>
    </submittedName>
</protein>
<keyword evidence="2 6" id="KW-0349">Heme</keyword>
<dbReference type="EMBL" id="JBEPLJ010000011">
    <property type="protein sequence ID" value="MET3587019.1"/>
    <property type="molecule type" value="Genomic_DNA"/>
</dbReference>
<keyword evidence="9" id="KW-1185">Reference proteome</keyword>
<dbReference type="RefSeq" id="WP_247244840.1">
    <property type="nucleotide sequence ID" value="NZ_JALJRA010000011.1"/>
</dbReference>
<evidence type="ECO:0000256" key="5">
    <source>
        <dbReference type="ARBA" id="ARBA00023004"/>
    </source>
</evidence>
<accession>A0ABV2H978</accession>
<evidence type="ECO:0000259" key="7">
    <source>
        <dbReference type="PROSITE" id="PS51007"/>
    </source>
</evidence>
<proteinExistence type="predicted"/>
<keyword evidence="1" id="KW-0813">Transport</keyword>
<sequence length="351" mass="38906">MIIRLKHLVVAVIAIPFLALLIGWSGLIGVGASSGHWAITDWFLHWVMRNSTRTAALSIEAPPLEDSTMLPPAAGHYEMACAMCHGSPVTPRPELVRHMLPVPPDLGPRIPTWTDEQLFQIVQHGVRFTGMPAWPTQKRPDEVWAMVAFLRQLPGMSADRYYELSGLYRPPMEGEVDDLPLSCESCHSARKVGPGSLVPSLAGQSEEYLLESLKAYANNERPSGIMQMAISLLPNDSFPELAHYYATQTRPQDSAAPVDADLVERGRILAQRGRSEDKIPACLSCHEKPGSNPVYPRISGLSQPYLERQLHLFNEGIRGGTEYSHVMREAANYLEDDDIVAAAAYFAQRQE</sequence>
<dbReference type="PANTHER" id="PTHR33751:SF9">
    <property type="entry name" value="CYTOCHROME C4"/>
    <property type="match status" value="1"/>
</dbReference>
<keyword evidence="3 6" id="KW-0479">Metal-binding</keyword>
<dbReference type="InterPro" id="IPR036909">
    <property type="entry name" value="Cyt_c-like_dom_sf"/>
</dbReference>